<dbReference type="AlphaFoldDB" id="A0A0A2A9Z8"/>
<feature type="transmembrane region" description="Helical" evidence="1">
    <location>
        <begin position="25"/>
        <end position="42"/>
    </location>
</feature>
<name>A0A0A2A9Z8_PROMR</name>
<evidence type="ECO:0000313" key="3">
    <source>
        <dbReference type="Proteomes" id="UP000030445"/>
    </source>
</evidence>
<dbReference type="EMBL" id="JNAM01000005">
    <property type="protein sequence ID" value="KGF98390.1"/>
    <property type="molecule type" value="Genomic_DNA"/>
</dbReference>
<keyword evidence="1" id="KW-1133">Transmembrane helix</keyword>
<evidence type="ECO:0000313" key="2">
    <source>
        <dbReference type="EMBL" id="KGF98390.1"/>
    </source>
</evidence>
<comment type="caution">
    <text evidence="2">The sequence shown here is derived from an EMBL/GenBank/DDBJ whole genome shotgun (WGS) entry which is preliminary data.</text>
</comment>
<dbReference type="STRING" id="74545.EU96_0352"/>
<reference evidence="3" key="1">
    <citation type="journal article" date="2014" name="Sci. Data">
        <title>Genomes of diverse isolates of the marine cyanobacterium Prochlorococcus.</title>
        <authorList>
            <person name="Biller S."/>
            <person name="Berube P."/>
            <person name="Thompson J."/>
            <person name="Kelly L."/>
            <person name="Roggensack S."/>
            <person name="Awad L."/>
            <person name="Roache-Johnson K."/>
            <person name="Ding H."/>
            <person name="Giovannoni S.J."/>
            <person name="Moore L.R."/>
            <person name="Chisholm S.W."/>
        </authorList>
    </citation>
    <scope>NUCLEOTIDE SEQUENCE [LARGE SCALE GENOMIC DNA]</scope>
    <source>
        <strain evidence="3">MIT 9302</strain>
    </source>
</reference>
<organism evidence="2 3">
    <name type="scientific">Prochlorococcus marinus str. MIT 9302</name>
    <dbReference type="NCBI Taxonomy" id="74545"/>
    <lineage>
        <taxon>Bacteria</taxon>
        <taxon>Bacillati</taxon>
        <taxon>Cyanobacteriota</taxon>
        <taxon>Cyanophyceae</taxon>
        <taxon>Synechococcales</taxon>
        <taxon>Prochlorococcaceae</taxon>
        <taxon>Prochlorococcus</taxon>
    </lineage>
</organism>
<dbReference type="Proteomes" id="UP000030445">
    <property type="component" value="Unassembled WGS sequence"/>
</dbReference>
<gene>
    <name evidence="2" type="ORF">EU96_0352</name>
</gene>
<protein>
    <submittedName>
        <fullName evidence="2">Uncharacterized protein</fullName>
    </submittedName>
</protein>
<evidence type="ECO:0000256" key="1">
    <source>
        <dbReference type="SAM" id="Phobius"/>
    </source>
</evidence>
<keyword evidence="1" id="KW-0472">Membrane</keyword>
<accession>A0A0A2A9Z8</accession>
<sequence length="43" mass="5408">MIKISSLSFRNLLNIKNNYNLKKSYQEFYNFFLFPVCFFYIWI</sequence>
<keyword evidence="1" id="KW-0812">Transmembrane</keyword>
<proteinExistence type="predicted"/>